<feature type="transmembrane region" description="Helical" evidence="4">
    <location>
        <begin position="208"/>
        <end position="229"/>
    </location>
</feature>
<dbReference type="Proteomes" id="UP000029392">
    <property type="component" value="Unassembled WGS sequence"/>
</dbReference>
<dbReference type="Gene3D" id="1.20.1250.20">
    <property type="entry name" value="MFS general substrate transporter like domains"/>
    <property type="match status" value="1"/>
</dbReference>
<evidence type="ECO:0000313" key="6">
    <source>
        <dbReference type="Proteomes" id="UP000029392"/>
    </source>
</evidence>
<evidence type="ECO:0000256" key="3">
    <source>
        <dbReference type="ARBA" id="ARBA00023136"/>
    </source>
</evidence>
<evidence type="ECO:0000256" key="4">
    <source>
        <dbReference type="SAM" id="Phobius"/>
    </source>
</evidence>
<dbReference type="GO" id="GO:0022857">
    <property type="term" value="F:transmembrane transporter activity"/>
    <property type="evidence" value="ECO:0007669"/>
    <property type="project" value="InterPro"/>
</dbReference>
<dbReference type="AlphaFoldDB" id="A0A091B7L4"/>
<dbReference type="EMBL" id="AVCH01000161">
    <property type="protein sequence ID" value="KFN47462.1"/>
    <property type="molecule type" value="Genomic_DNA"/>
</dbReference>
<dbReference type="SUPFAM" id="SSF103473">
    <property type="entry name" value="MFS general substrate transporter"/>
    <property type="match status" value="1"/>
</dbReference>
<dbReference type="InterPro" id="IPR036259">
    <property type="entry name" value="MFS_trans_sf"/>
</dbReference>
<name>A0A091B7L4_9GAMM</name>
<dbReference type="eggNOG" id="COG2271">
    <property type="taxonomic scope" value="Bacteria"/>
</dbReference>
<organism evidence="5 6">
    <name type="scientific">Arenimonas malthae CC-JY-1</name>
    <dbReference type="NCBI Taxonomy" id="1384054"/>
    <lineage>
        <taxon>Bacteria</taxon>
        <taxon>Pseudomonadati</taxon>
        <taxon>Pseudomonadota</taxon>
        <taxon>Gammaproteobacteria</taxon>
        <taxon>Lysobacterales</taxon>
        <taxon>Lysobacteraceae</taxon>
        <taxon>Arenimonas</taxon>
    </lineage>
</organism>
<feature type="transmembrane region" description="Helical" evidence="4">
    <location>
        <begin position="66"/>
        <end position="90"/>
    </location>
</feature>
<evidence type="ECO:0000256" key="2">
    <source>
        <dbReference type="ARBA" id="ARBA00022989"/>
    </source>
</evidence>
<protein>
    <recommendedName>
        <fullName evidence="7">Major facilitator superfamily (MFS) profile domain-containing protein</fullName>
    </recommendedName>
</protein>
<sequence>MQAGLGLHRTAVAGAFSFGLLLAALSAPRIGRWLDAGHAAAVFRAGAALAVAGLASLAMARGAFGLVLGWSLVGLAMAGLLYEAAFALVGRAFDDAGERLRALAAVTVSGGLASTVFLPLLAWVVDTVGWRGALLLFAASVVAMAVLLERQVLPVLSRPIALPKEAPAGVAHRKVPLAARVVFPLATFAAAGLTTLLVPLLVQRGQAPVAAASALAGFGLAQLPGRLWLLGGRRRVSVALLVWWPLVLQSAGLLVVAMSGGLVAAALGVGVFGLGAGLHTLARPWLLQGLAGPALAGRWNGEVARVQGIARAVGPVLVVAASATLGMPAVLVIVALVLLASVPAARSLASGARRP</sequence>
<keyword evidence="1 4" id="KW-0812">Transmembrane</keyword>
<evidence type="ECO:0000313" key="5">
    <source>
        <dbReference type="EMBL" id="KFN47462.1"/>
    </source>
</evidence>
<dbReference type="PATRIC" id="fig|1384054.3.peg.1602"/>
<comment type="caution">
    <text evidence="5">The sequence shown here is derived from an EMBL/GenBank/DDBJ whole genome shotgun (WGS) entry which is preliminary data.</text>
</comment>
<keyword evidence="6" id="KW-1185">Reference proteome</keyword>
<accession>A0A091B7L4</accession>
<feature type="transmembrane region" description="Helical" evidence="4">
    <location>
        <begin position="6"/>
        <end position="27"/>
    </location>
</feature>
<keyword evidence="3 4" id="KW-0472">Membrane</keyword>
<evidence type="ECO:0008006" key="7">
    <source>
        <dbReference type="Google" id="ProtNLM"/>
    </source>
</evidence>
<feature type="transmembrane region" description="Helical" evidence="4">
    <location>
        <begin position="262"/>
        <end position="282"/>
    </location>
</feature>
<feature type="transmembrane region" description="Helical" evidence="4">
    <location>
        <begin position="39"/>
        <end position="60"/>
    </location>
</feature>
<dbReference type="InterPro" id="IPR011701">
    <property type="entry name" value="MFS"/>
</dbReference>
<evidence type="ECO:0000256" key="1">
    <source>
        <dbReference type="ARBA" id="ARBA00022692"/>
    </source>
</evidence>
<proteinExistence type="predicted"/>
<feature type="transmembrane region" description="Helical" evidence="4">
    <location>
        <begin position="130"/>
        <end position="148"/>
    </location>
</feature>
<gene>
    <name evidence="5" type="ORF">N790_01770</name>
</gene>
<reference evidence="5 6" key="1">
    <citation type="submission" date="2013-09" db="EMBL/GenBank/DDBJ databases">
        <title>Genome sequencing of Arenimonas malthae.</title>
        <authorList>
            <person name="Chen F."/>
            <person name="Wang G."/>
        </authorList>
    </citation>
    <scope>NUCLEOTIDE SEQUENCE [LARGE SCALE GENOMIC DNA]</scope>
    <source>
        <strain evidence="5 6">CC-JY-1</strain>
    </source>
</reference>
<feature type="transmembrane region" description="Helical" evidence="4">
    <location>
        <begin position="181"/>
        <end position="202"/>
    </location>
</feature>
<dbReference type="STRING" id="1384054.N790_01770"/>
<feature type="transmembrane region" description="Helical" evidence="4">
    <location>
        <begin position="102"/>
        <end position="124"/>
    </location>
</feature>
<keyword evidence="2 4" id="KW-1133">Transmembrane helix</keyword>
<dbReference type="Pfam" id="PF07690">
    <property type="entry name" value="MFS_1"/>
    <property type="match status" value="1"/>
</dbReference>